<evidence type="ECO:0000313" key="1">
    <source>
        <dbReference type="EMBL" id="CBA30132.1"/>
    </source>
</evidence>
<sequence length="363" mass="41134">MLTKKQHYVPQFLLRRFAAEAPSGWKTNVFDIERQQLRNNQNVKDVCAENYMYDKDNSFESFLGEHVENPASKEIDSIIATPEKISCTPERAMLLFLTVQIARTRQAYGANLAFLNKMMGTVFEKFAELNGMDVDAAKRVQMRPEEPRALLSYMAASAATNYRLIADLKVALIANQTGQEFVLSDNPVFKHNWYLRDCNEPLSASITVRGLQLFLPLSPKLVYCLYDSSVYAYKTDGPTKSVVHATHDDVSLLNSFQAINAESFLVANSTHMGAHLQSIGTKYRAAQAFTEHAMATQPTPDADGKLKSMHYVWREQIRLAKMPSFIKVKNKVRRRSVICEHRQPDLVAAHELAQERIKNENAP</sequence>
<dbReference type="Pfam" id="PF14022">
    <property type="entry name" value="DUF4238"/>
    <property type="match status" value="1"/>
</dbReference>
<accession>C9YBX3</accession>
<dbReference type="InterPro" id="IPR025332">
    <property type="entry name" value="DUF4238"/>
</dbReference>
<name>C9YBX3_CURXX</name>
<dbReference type="EMBL" id="FN543105">
    <property type="protein sequence ID" value="CBA30132.1"/>
    <property type="molecule type" value="Genomic_DNA"/>
</dbReference>
<gene>
    <name evidence="1" type="ORF">Csp_C22020</name>
</gene>
<protein>
    <recommendedName>
        <fullName evidence="2">DUF4238 domain-containing protein</fullName>
    </recommendedName>
</protein>
<dbReference type="AlphaFoldDB" id="C9YBX3"/>
<reference evidence="1" key="1">
    <citation type="journal article" date="2010" name="Nature">
        <title>The Dynamic genome of Hydra.</title>
        <authorList>
            <person name="Chapman J.A."/>
            <person name="Kirkness E.F."/>
            <person name="Simakov O."/>
            <person name="Hampson S.E."/>
            <person name="Mitros T."/>
            <person name="Weinmaier T."/>
            <person name="Rattei T."/>
            <person name="Balasubramanian P.G."/>
            <person name="Borman J."/>
            <person name="Busam D."/>
            <person name="Disbennett K."/>
            <person name="Pfannkoch C."/>
            <person name="Sumin N."/>
            <person name="Sutton G."/>
            <person name="Viswanathan L."/>
            <person name="Walenz B."/>
            <person name="Goodstein D.M."/>
            <person name="Hellsten U."/>
            <person name="Kawashima T."/>
            <person name="Prochnik S.E."/>
            <person name="Putnam N.H."/>
            <person name="Shu S."/>
            <person name="Blumberg B."/>
            <person name="Dana C.E."/>
            <person name="Gee L."/>
            <person name="Kibler D.F."/>
            <person name="Law L."/>
            <person name="Lindgens D."/>
            <person name="Martinez D.E."/>
            <person name="Peng J."/>
            <person name="Wigge P.A."/>
            <person name="Bertulat B."/>
            <person name="Guder C."/>
            <person name="Nakamura Y."/>
            <person name="Ozbek S."/>
            <person name="Watanabe H."/>
            <person name="Khalturin K."/>
            <person name="Hemmrich G."/>
            <person name="Franke A."/>
            <person name="Augustin R."/>
            <person name="Fraune S."/>
            <person name="Hayakawa E."/>
            <person name="Hayakawa S."/>
            <person name="Hirose M."/>
            <person name="Hwang J."/>
            <person name="Ikeo K."/>
            <person name="Nishimiya-Fujisawa C."/>
            <person name="Ogura A."/>
            <person name="Takahashi T."/>
            <person name="Steinmetz P.R."/>
            <person name="Zhang X."/>
            <person name="Aufschnaiter R."/>
            <person name="Eder M.K."/>
            <person name="Gorny A.K."/>
            <person name="Salvenmoser W."/>
            <person name="Heimberg A.M."/>
            <person name="Wheeler B.M."/>
            <person name="Peterson K.J."/>
            <person name="Boettger A."/>
            <person name="Tischler P."/>
            <person name="Wolf A."/>
            <person name="Gojobori T."/>
            <person name="Remington K.A."/>
            <person name="Strausberg R.L."/>
            <person name="Venter J."/>
            <person name="Technau U."/>
            <person name="Hobmayer B."/>
            <person name="Bosch T.C."/>
            <person name="Holstein T.W."/>
            <person name="Fujisawa T."/>
            <person name="Bode H.R."/>
            <person name="David C.N."/>
            <person name="Rokhsar D.S."/>
            <person name="Steele R.E."/>
        </authorList>
    </citation>
    <scope>NUCLEOTIDE SEQUENCE</scope>
</reference>
<proteinExistence type="predicted"/>
<organism evidence="1">
    <name type="scientific">Curvibacter symbiont subsp. Hydra magnipapillata</name>
    <dbReference type="NCBI Taxonomy" id="667019"/>
    <lineage>
        <taxon>Bacteria</taxon>
        <taxon>Pseudomonadati</taxon>
        <taxon>Pseudomonadota</taxon>
        <taxon>Betaproteobacteria</taxon>
        <taxon>Burkholderiales</taxon>
        <taxon>Comamonadaceae</taxon>
        <taxon>Curvibacter</taxon>
    </lineage>
</organism>
<evidence type="ECO:0008006" key="2">
    <source>
        <dbReference type="Google" id="ProtNLM"/>
    </source>
</evidence>